<dbReference type="PANTHER" id="PTHR44196">
    <property type="entry name" value="DEHYDROGENASE/REDUCTASE SDR FAMILY MEMBER 7B"/>
    <property type="match status" value="1"/>
</dbReference>
<comment type="similarity">
    <text evidence="1">Belongs to the short-chain dehydrogenases/reductases (SDR) family.</text>
</comment>
<name>A0ABS6JM39_9BACI</name>
<protein>
    <submittedName>
        <fullName evidence="3">SDR family oxidoreductase</fullName>
    </submittedName>
</protein>
<evidence type="ECO:0000256" key="2">
    <source>
        <dbReference type="ARBA" id="ARBA00023002"/>
    </source>
</evidence>
<evidence type="ECO:0000313" key="3">
    <source>
        <dbReference type="EMBL" id="MBU9714733.1"/>
    </source>
</evidence>
<evidence type="ECO:0000256" key="1">
    <source>
        <dbReference type="ARBA" id="ARBA00006484"/>
    </source>
</evidence>
<dbReference type="Proteomes" id="UP000784880">
    <property type="component" value="Unassembled WGS sequence"/>
</dbReference>
<proteinExistence type="inferred from homology"/>
<dbReference type="PANTHER" id="PTHR44196:SF1">
    <property type="entry name" value="DEHYDROGENASE_REDUCTASE SDR FAMILY MEMBER 7B"/>
    <property type="match status" value="1"/>
</dbReference>
<evidence type="ECO:0000313" key="4">
    <source>
        <dbReference type="Proteomes" id="UP000784880"/>
    </source>
</evidence>
<dbReference type="InterPro" id="IPR020904">
    <property type="entry name" value="Sc_DH/Rdtase_CS"/>
</dbReference>
<dbReference type="PROSITE" id="PS00061">
    <property type="entry name" value="ADH_SHORT"/>
    <property type="match status" value="1"/>
</dbReference>
<dbReference type="Pfam" id="PF00106">
    <property type="entry name" value="adh_short"/>
    <property type="match status" value="1"/>
</dbReference>
<sequence length="262" mass="28728">MWTWDGKHIVITGASSGIGEWIAREVAGRGGTPIMLARSYEKLSQTATEIERDTGIVPIVFALDITDAEQVERIFQKIHTIGEIHGLINNAGFAIFEYVQDASLDQIKSMFDVNVFGAVACTKEVLPSMHRNGTGHIVFIASQAGKLATPKSSGYSATKHAILGFANSLRLELAGSGIHVSSVNPGPVRTPFFDLADQSGEYQKNVERYMLDAEDVARKTVNLFEKPKRELNLPGWMSMGTKLYQLFPGLVEAVAGKQFRKK</sequence>
<comment type="caution">
    <text evidence="3">The sequence shown here is derived from an EMBL/GenBank/DDBJ whole genome shotgun (WGS) entry which is preliminary data.</text>
</comment>
<accession>A0ABS6JM39</accession>
<dbReference type="RefSeq" id="WP_217069540.1">
    <property type="nucleotide sequence ID" value="NZ_JAHQCS010000184.1"/>
</dbReference>
<dbReference type="EMBL" id="JAHQCS010000184">
    <property type="protein sequence ID" value="MBU9714733.1"/>
    <property type="molecule type" value="Genomic_DNA"/>
</dbReference>
<keyword evidence="2" id="KW-0560">Oxidoreductase</keyword>
<reference evidence="3 4" key="1">
    <citation type="submission" date="2021-06" db="EMBL/GenBank/DDBJ databases">
        <title>Bacillus sp. RD4P76, an endophyte from a halophyte.</title>
        <authorList>
            <person name="Sun J.-Q."/>
        </authorList>
    </citation>
    <scope>NUCLEOTIDE SEQUENCE [LARGE SCALE GENOMIC DNA]</scope>
    <source>
        <strain evidence="3 4">CGMCC 1.15917</strain>
    </source>
</reference>
<dbReference type="InterPro" id="IPR002347">
    <property type="entry name" value="SDR_fam"/>
</dbReference>
<gene>
    <name evidence="3" type="ORF">KS419_23590</name>
</gene>
<keyword evidence="4" id="KW-1185">Reference proteome</keyword>
<organism evidence="3 4">
    <name type="scientific">Evansella tamaricis</name>
    <dbReference type="NCBI Taxonomy" id="2069301"/>
    <lineage>
        <taxon>Bacteria</taxon>
        <taxon>Bacillati</taxon>
        <taxon>Bacillota</taxon>
        <taxon>Bacilli</taxon>
        <taxon>Bacillales</taxon>
        <taxon>Bacillaceae</taxon>
        <taxon>Evansella</taxon>
    </lineage>
</organism>